<proteinExistence type="predicted"/>
<protein>
    <submittedName>
        <fullName evidence="1">Unannotated protein</fullName>
    </submittedName>
</protein>
<evidence type="ECO:0000313" key="1">
    <source>
        <dbReference type="EMBL" id="CAB4596935.1"/>
    </source>
</evidence>
<gene>
    <name evidence="1" type="ORF">UFOPK1773_01153</name>
</gene>
<dbReference type="EMBL" id="CAEZUA010000105">
    <property type="protein sequence ID" value="CAB4596935.1"/>
    <property type="molecule type" value="Genomic_DNA"/>
</dbReference>
<reference evidence="1" key="1">
    <citation type="submission" date="2020-05" db="EMBL/GenBank/DDBJ databases">
        <authorList>
            <person name="Chiriac C."/>
            <person name="Salcher M."/>
            <person name="Ghai R."/>
            <person name="Kavagutti S V."/>
        </authorList>
    </citation>
    <scope>NUCLEOTIDE SEQUENCE</scope>
</reference>
<dbReference type="AlphaFoldDB" id="A0A6J6GCU4"/>
<accession>A0A6J6GCU4</accession>
<sequence>MIRIPIITAVIGIMSAKDANPKAGSSAIRICSLPYADDEMQSLERIPSAYLLLKRW</sequence>
<organism evidence="1">
    <name type="scientific">freshwater metagenome</name>
    <dbReference type="NCBI Taxonomy" id="449393"/>
    <lineage>
        <taxon>unclassified sequences</taxon>
        <taxon>metagenomes</taxon>
        <taxon>ecological metagenomes</taxon>
    </lineage>
</organism>
<name>A0A6J6GCU4_9ZZZZ</name>